<keyword evidence="2" id="KW-1133">Transmembrane helix</keyword>
<dbReference type="Pfam" id="PF03793">
    <property type="entry name" value="PASTA"/>
    <property type="match status" value="1"/>
</dbReference>
<dbReference type="Gene3D" id="3.30.10.20">
    <property type="match status" value="2"/>
</dbReference>
<keyword evidence="5" id="KW-1185">Reference proteome</keyword>
<name>A0A1K1LMP3_9FLAO</name>
<protein>
    <submittedName>
        <fullName evidence="4">PASTA domain-containing protein</fullName>
    </submittedName>
</protein>
<evidence type="ECO:0000259" key="3">
    <source>
        <dbReference type="PROSITE" id="PS51178"/>
    </source>
</evidence>
<evidence type="ECO:0000256" key="2">
    <source>
        <dbReference type="SAM" id="Phobius"/>
    </source>
</evidence>
<dbReference type="CDD" id="cd06577">
    <property type="entry name" value="PASTA_pknB"/>
    <property type="match status" value="2"/>
</dbReference>
<evidence type="ECO:0000313" key="4">
    <source>
        <dbReference type="EMBL" id="SFW12123.1"/>
    </source>
</evidence>
<dbReference type="SMART" id="SM00740">
    <property type="entry name" value="PASTA"/>
    <property type="match status" value="2"/>
</dbReference>
<feature type="transmembrane region" description="Helical" evidence="2">
    <location>
        <begin position="12"/>
        <end position="34"/>
    </location>
</feature>
<proteinExistence type="predicted"/>
<dbReference type="EMBL" id="FPJE01000001">
    <property type="protein sequence ID" value="SFW12123.1"/>
    <property type="molecule type" value="Genomic_DNA"/>
</dbReference>
<dbReference type="RefSeq" id="WP_072315330.1">
    <property type="nucleotide sequence ID" value="NZ_FPJE01000001.1"/>
</dbReference>
<feature type="region of interest" description="Disordered" evidence="1">
    <location>
        <begin position="177"/>
        <end position="209"/>
    </location>
</feature>
<dbReference type="AlphaFoldDB" id="A0A1K1LMP3"/>
<keyword evidence="2" id="KW-0812">Transmembrane</keyword>
<organism evidence="4 5">
    <name type="scientific">Sinomicrobium oceani</name>
    <dbReference type="NCBI Taxonomy" id="1150368"/>
    <lineage>
        <taxon>Bacteria</taxon>
        <taxon>Pseudomonadati</taxon>
        <taxon>Bacteroidota</taxon>
        <taxon>Flavobacteriia</taxon>
        <taxon>Flavobacteriales</taxon>
        <taxon>Flavobacteriaceae</taxon>
        <taxon>Sinomicrobium</taxon>
    </lineage>
</organism>
<dbReference type="STRING" id="1150368.SAMN02927921_00086"/>
<reference evidence="4 5" key="1">
    <citation type="submission" date="2016-11" db="EMBL/GenBank/DDBJ databases">
        <authorList>
            <person name="Jaros S."/>
            <person name="Januszkiewicz K."/>
            <person name="Wedrychowicz H."/>
        </authorList>
    </citation>
    <scope>NUCLEOTIDE SEQUENCE [LARGE SCALE GENOMIC DNA]</scope>
    <source>
        <strain evidence="4 5">CGMCC 1.12145</strain>
    </source>
</reference>
<evidence type="ECO:0000256" key="1">
    <source>
        <dbReference type="SAM" id="MobiDB-lite"/>
    </source>
</evidence>
<dbReference type="PROSITE" id="PS51178">
    <property type="entry name" value="PASTA"/>
    <property type="match status" value="1"/>
</dbReference>
<feature type="domain" description="PASTA" evidence="3">
    <location>
        <begin position="41"/>
        <end position="108"/>
    </location>
</feature>
<sequence>MSIFRFLGSKAFLTQIIIAVVVLGALVLLVLQWLKITTNHGEFVTVPDLSKKTLNEVKGTLDNADLRFEVLDSANFNPGYPRYSVIEQEPLGGSTVKRNRKIYLTINPSGYREVSVPNIIQVTRRNAESMLRAVGLEVGRVEYIDEIGKDMVYYIQYQGKKIAPGEKYPKTTKIDLVCGNGGEEERKKEEAAKAAEEAGETNTEQDGGA</sequence>
<accession>A0A1K1LMP3</accession>
<dbReference type="InterPro" id="IPR005543">
    <property type="entry name" value="PASTA_dom"/>
</dbReference>
<evidence type="ECO:0000313" key="5">
    <source>
        <dbReference type="Proteomes" id="UP000182248"/>
    </source>
</evidence>
<dbReference type="Proteomes" id="UP000182248">
    <property type="component" value="Unassembled WGS sequence"/>
</dbReference>
<feature type="compositionally biased region" description="Basic and acidic residues" evidence="1">
    <location>
        <begin position="183"/>
        <end position="196"/>
    </location>
</feature>
<keyword evidence="2" id="KW-0472">Membrane</keyword>
<gene>
    <name evidence="4" type="ORF">SAMN02927921_00086</name>
</gene>
<dbReference type="OrthoDB" id="9803895at2"/>